<reference evidence="2" key="1">
    <citation type="journal article" date="2013" name="Proc. Natl. Acad. Sci. U.S.A.">
        <title>Genome structure and metabolic features in the red seaweed Chondrus crispus shed light on evolution of the Archaeplastida.</title>
        <authorList>
            <person name="Collen J."/>
            <person name="Porcel B."/>
            <person name="Carre W."/>
            <person name="Ball S.G."/>
            <person name="Chaparro C."/>
            <person name="Tonon T."/>
            <person name="Barbeyron T."/>
            <person name="Michel G."/>
            <person name="Noel B."/>
            <person name="Valentin K."/>
            <person name="Elias M."/>
            <person name="Artiguenave F."/>
            <person name="Arun A."/>
            <person name="Aury J.M."/>
            <person name="Barbosa-Neto J.F."/>
            <person name="Bothwell J.H."/>
            <person name="Bouget F.Y."/>
            <person name="Brillet L."/>
            <person name="Cabello-Hurtado F."/>
            <person name="Capella-Gutierrez S."/>
            <person name="Charrier B."/>
            <person name="Cladiere L."/>
            <person name="Cock J.M."/>
            <person name="Coelho S.M."/>
            <person name="Colleoni C."/>
            <person name="Czjzek M."/>
            <person name="Da Silva C."/>
            <person name="Delage L."/>
            <person name="Denoeud F."/>
            <person name="Deschamps P."/>
            <person name="Dittami S.M."/>
            <person name="Gabaldon T."/>
            <person name="Gachon C.M."/>
            <person name="Groisillier A."/>
            <person name="Herve C."/>
            <person name="Jabbari K."/>
            <person name="Katinka M."/>
            <person name="Kloareg B."/>
            <person name="Kowalczyk N."/>
            <person name="Labadie K."/>
            <person name="Leblanc C."/>
            <person name="Lopez P.J."/>
            <person name="McLachlan D.H."/>
            <person name="Meslet-Cladiere L."/>
            <person name="Moustafa A."/>
            <person name="Nehr Z."/>
            <person name="Nyvall Collen P."/>
            <person name="Panaud O."/>
            <person name="Partensky F."/>
            <person name="Poulain J."/>
            <person name="Rensing S.A."/>
            <person name="Rousvoal S."/>
            <person name="Samson G."/>
            <person name="Symeonidi A."/>
            <person name="Weissenbach J."/>
            <person name="Zambounis A."/>
            <person name="Wincker P."/>
            <person name="Boyen C."/>
        </authorList>
    </citation>
    <scope>NUCLEOTIDE SEQUENCE [LARGE SCALE GENOMIC DNA]</scope>
    <source>
        <strain evidence="2">cv. Stackhouse</strain>
    </source>
</reference>
<organism evidence="1 2">
    <name type="scientific">Chondrus crispus</name>
    <name type="common">Carrageen Irish moss</name>
    <name type="synonym">Polymorpha crispa</name>
    <dbReference type="NCBI Taxonomy" id="2769"/>
    <lineage>
        <taxon>Eukaryota</taxon>
        <taxon>Rhodophyta</taxon>
        <taxon>Florideophyceae</taxon>
        <taxon>Rhodymeniophycidae</taxon>
        <taxon>Gigartinales</taxon>
        <taxon>Gigartinaceae</taxon>
        <taxon>Chondrus</taxon>
    </lineage>
</organism>
<evidence type="ECO:0000313" key="2">
    <source>
        <dbReference type="Proteomes" id="UP000012073"/>
    </source>
</evidence>
<dbReference type="RefSeq" id="XP_005715786.1">
    <property type="nucleotide sequence ID" value="XM_005715729.1"/>
</dbReference>
<gene>
    <name evidence="1" type="ORF">CHC_T00004337001</name>
</gene>
<sequence length="65" mass="7564">MPDNCPDGILGHLLAIEQDQFNGDSDVQSGLPSSLKSLLYEEQSRVRRLQRWNLRQRRMDSFCSR</sequence>
<dbReference type="GeneID" id="17323504"/>
<protein>
    <submittedName>
        <fullName evidence="1">Uncharacterized protein</fullName>
    </submittedName>
</protein>
<dbReference type="Proteomes" id="UP000012073">
    <property type="component" value="Unassembled WGS sequence"/>
</dbReference>
<keyword evidence="2" id="KW-1185">Reference proteome</keyword>
<accession>R7QBU2</accession>
<proteinExistence type="predicted"/>
<name>R7QBU2_CHOCR</name>
<dbReference type="KEGG" id="ccp:CHC_T00004337001"/>
<dbReference type="Gramene" id="CDF35967">
    <property type="protein sequence ID" value="CDF35967"/>
    <property type="gene ID" value="CHC_T00004337001"/>
</dbReference>
<evidence type="ECO:0000313" key="1">
    <source>
        <dbReference type="EMBL" id="CDF35967.1"/>
    </source>
</evidence>
<dbReference type="AlphaFoldDB" id="R7QBU2"/>
<dbReference type="EMBL" id="HG001754">
    <property type="protein sequence ID" value="CDF35967.1"/>
    <property type="molecule type" value="Genomic_DNA"/>
</dbReference>
<dbReference type="OrthoDB" id="12619at2759"/>